<comment type="caution">
    <text evidence="4">The sequence shown here is derived from an EMBL/GenBank/DDBJ whole genome shotgun (WGS) entry which is preliminary data.</text>
</comment>
<accession>A0AA42AXA0</accession>
<dbReference type="InterPro" id="IPR002562">
    <property type="entry name" value="3'-5'_exonuclease_dom"/>
</dbReference>
<protein>
    <recommendedName>
        <fullName evidence="3">3'-5' exonuclease domain-containing protein</fullName>
    </recommendedName>
</protein>
<dbReference type="GO" id="GO:0006139">
    <property type="term" value="P:nucleobase-containing compound metabolic process"/>
    <property type="evidence" value="ECO:0007669"/>
    <property type="project" value="InterPro"/>
</dbReference>
<dbReference type="SMART" id="SM00474">
    <property type="entry name" value="35EXOc"/>
    <property type="match status" value="1"/>
</dbReference>
<sequence>MAIRNYDVQFNGVTIVTTLTDSSLLIDAVLKEFRSKHVIGLNIQWSSSSDSINKVSTLQLCHDNRCIIIQLLHLDSIPDSLRNLLSDRSIKFVGVGIAEDIAKLERDHGLKCWFGHELGSLMAFYATGQQFGSGGGGDAGSVSSTIQQVVGLSIEDLEYVIDHSDWSANILTNEQIKVAAIDAYASFAIGKMLFG</sequence>
<keyword evidence="2" id="KW-0378">Hydrolase</keyword>
<dbReference type="PANTHER" id="PTHR13620:SF121">
    <property type="entry name" value="EMB|CAB82946.1-RELATED"/>
    <property type="match status" value="1"/>
</dbReference>
<dbReference type="GO" id="GO:0005737">
    <property type="term" value="C:cytoplasm"/>
    <property type="evidence" value="ECO:0007669"/>
    <property type="project" value="TreeGrafter"/>
</dbReference>
<dbReference type="GO" id="GO:0005634">
    <property type="term" value="C:nucleus"/>
    <property type="evidence" value="ECO:0007669"/>
    <property type="project" value="TreeGrafter"/>
</dbReference>
<dbReference type="SUPFAM" id="SSF53098">
    <property type="entry name" value="Ribonuclease H-like"/>
    <property type="match status" value="1"/>
</dbReference>
<dbReference type="InterPro" id="IPR012337">
    <property type="entry name" value="RNaseH-like_sf"/>
</dbReference>
<dbReference type="AlphaFoldDB" id="A0AA42AXA0"/>
<proteinExistence type="predicted"/>
<keyword evidence="1" id="KW-0540">Nuclease</keyword>
<dbReference type="InterPro" id="IPR036397">
    <property type="entry name" value="RNaseH_sf"/>
</dbReference>
<dbReference type="CDD" id="cd06141">
    <property type="entry name" value="WRN_exo"/>
    <property type="match status" value="1"/>
</dbReference>
<gene>
    <name evidence="4" type="ORF">MKW94_011198</name>
</gene>
<dbReference type="GO" id="GO:0008408">
    <property type="term" value="F:3'-5' exonuclease activity"/>
    <property type="evidence" value="ECO:0007669"/>
    <property type="project" value="InterPro"/>
</dbReference>
<dbReference type="PANTHER" id="PTHR13620">
    <property type="entry name" value="3-5 EXONUCLEASE"/>
    <property type="match status" value="1"/>
</dbReference>
<evidence type="ECO:0000313" key="4">
    <source>
        <dbReference type="EMBL" id="MCL7043454.1"/>
    </source>
</evidence>
<feature type="domain" description="3'-5' exonuclease" evidence="3">
    <location>
        <begin position="13"/>
        <end position="194"/>
    </location>
</feature>
<evidence type="ECO:0000313" key="5">
    <source>
        <dbReference type="Proteomes" id="UP001177140"/>
    </source>
</evidence>
<organism evidence="4 5">
    <name type="scientific">Papaver nudicaule</name>
    <name type="common">Iceland poppy</name>
    <dbReference type="NCBI Taxonomy" id="74823"/>
    <lineage>
        <taxon>Eukaryota</taxon>
        <taxon>Viridiplantae</taxon>
        <taxon>Streptophyta</taxon>
        <taxon>Embryophyta</taxon>
        <taxon>Tracheophyta</taxon>
        <taxon>Spermatophyta</taxon>
        <taxon>Magnoliopsida</taxon>
        <taxon>Ranunculales</taxon>
        <taxon>Papaveraceae</taxon>
        <taxon>Papaveroideae</taxon>
        <taxon>Papaver</taxon>
    </lineage>
</organism>
<name>A0AA42AXA0_PAPNU</name>
<dbReference type="EMBL" id="JAJJMA010246777">
    <property type="protein sequence ID" value="MCL7043454.1"/>
    <property type="molecule type" value="Genomic_DNA"/>
</dbReference>
<evidence type="ECO:0000256" key="1">
    <source>
        <dbReference type="ARBA" id="ARBA00022722"/>
    </source>
</evidence>
<dbReference type="Gene3D" id="3.30.420.10">
    <property type="entry name" value="Ribonuclease H-like superfamily/Ribonuclease H"/>
    <property type="match status" value="1"/>
</dbReference>
<evidence type="ECO:0000259" key="3">
    <source>
        <dbReference type="SMART" id="SM00474"/>
    </source>
</evidence>
<dbReference type="Pfam" id="PF01612">
    <property type="entry name" value="DNA_pol_A_exo1"/>
    <property type="match status" value="1"/>
</dbReference>
<dbReference type="GO" id="GO:0003676">
    <property type="term" value="F:nucleic acid binding"/>
    <property type="evidence" value="ECO:0007669"/>
    <property type="project" value="InterPro"/>
</dbReference>
<keyword evidence="5" id="KW-1185">Reference proteome</keyword>
<reference evidence="4" key="1">
    <citation type="submission" date="2022-03" db="EMBL/GenBank/DDBJ databases">
        <title>A functionally conserved STORR gene fusion in Papaver species that diverged 16.8 million years ago.</title>
        <authorList>
            <person name="Catania T."/>
        </authorList>
    </citation>
    <scope>NUCLEOTIDE SEQUENCE</scope>
    <source>
        <strain evidence="4">S-191538</strain>
    </source>
</reference>
<dbReference type="InterPro" id="IPR051132">
    <property type="entry name" value="3-5_Exonuclease_domain"/>
</dbReference>
<dbReference type="Proteomes" id="UP001177140">
    <property type="component" value="Unassembled WGS sequence"/>
</dbReference>
<evidence type="ECO:0000256" key="2">
    <source>
        <dbReference type="ARBA" id="ARBA00022801"/>
    </source>
</evidence>